<evidence type="ECO:0000256" key="1">
    <source>
        <dbReference type="SAM" id="MobiDB-lite"/>
    </source>
</evidence>
<evidence type="ECO:0000313" key="3">
    <source>
        <dbReference type="Proteomes" id="UP001529510"/>
    </source>
</evidence>
<comment type="caution">
    <text evidence="2">The sequence shown here is derived from an EMBL/GenBank/DDBJ whole genome shotgun (WGS) entry which is preliminary data.</text>
</comment>
<accession>A0ABD0MWF9</accession>
<feature type="compositionally biased region" description="Basic and acidic residues" evidence="1">
    <location>
        <begin position="222"/>
        <end position="233"/>
    </location>
</feature>
<protein>
    <submittedName>
        <fullName evidence="2">Uncharacterized protein</fullName>
    </submittedName>
</protein>
<dbReference type="AlphaFoldDB" id="A0ABD0MWF9"/>
<feature type="region of interest" description="Disordered" evidence="1">
    <location>
        <begin position="1"/>
        <end position="33"/>
    </location>
</feature>
<dbReference type="Proteomes" id="UP001529510">
    <property type="component" value="Unassembled WGS sequence"/>
</dbReference>
<feature type="region of interest" description="Disordered" evidence="1">
    <location>
        <begin position="205"/>
        <end position="233"/>
    </location>
</feature>
<organism evidence="2 3">
    <name type="scientific">Cirrhinus mrigala</name>
    <name type="common">Mrigala</name>
    <dbReference type="NCBI Taxonomy" id="683832"/>
    <lineage>
        <taxon>Eukaryota</taxon>
        <taxon>Metazoa</taxon>
        <taxon>Chordata</taxon>
        <taxon>Craniata</taxon>
        <taxon>Vertebrata</taxon>
        <taxon>Euteleostomi</taxon>
        <taxon>Actinopterygii</taxon>
        <taxon>Neopterygii</taxon>
        <taxon>Teleostei</taxon>
        <taxon>Ostariophysi</taxon>
        <taxon>Cypriniformes</taxon>
        <taxon>Cyprinidae</taxon>
        <taxon>Labeoninae</taxon>
        <taxon>Labeonini</taxon>
        <taxon>Cirrhinus</taxon>
    </lineage>
</organism>
<feature type="compositionally biased region" description="Polar residues" evidence="1">
    <location>
        <begin position="89"/>
        <end position="98"/>
    </location>
</feature>
<feature type="compositionally biased region" description="Low complexity" evidence="1">
    <location>
        <begin position="54"/>
        <end position="73"/>
    </location>
</feature>
<name>A0ABD0MWF9_CIRMR</name>
<proteinExistence type="predicted"/>
<evidence type="ECO:0000313" key="2">
    <source>
        <dbReference type="EMBL" id="KAL0154334.1"/>
    </source>
</evidence>
<feature type="compositionally biased region" description="Basic and acidic residues" evidence="1">
    <location>
        <begin position="135"/>
        <end position="160"/>
    </location>
</feature>
<gene>
    <name evidence="2" type="ORF">M9458_050357</name>
</gene>
<feature type="compositionally biased region" description="Gly residues" evidence="1">
    <location>
        <begin position="99"/>
        <end position="112"/>
    </location>
</feature>
<feature type="compositionally biased region" description="Basic residues" evidence="1">
    <location>
        <begin position="10"/>
        <end position="20"/>
    </location>
</feature>
<reference evidence="2 3" key="1">
    <citation type="submission" date="2024-05" db="EMBL/GenBank/DDBJ databases">
        <title>Genome sequencing and assembly of Indian major carp, Cirrhinus mrigala (Hamilton, 1822).</title>
        <authorList>
            <person name="Mohindra V."/>
            <person name="Chowdhury L.M."/>
            <person name="Lal K."/>
            <person name="Jena J.K."/>
        </authorList>
    </citation>
    <scope>NUCLEOTIDE SEQUENCE [LARGE SCALE GENOMIC DNA]</scope>
    <source>
        <strain evidence="2">CM1030</strain>
        <tissue evidence="2">Blood</tissue>
    </source>
</reference>
<keyword evidence="3" id="KW-1185">Reference proteome</keyword>
<dbReference type="EMBL" id="JAMKFB020000034">
    <property type="protein sequence ID" value="KAL0154334.1"/>
    <property type="molecule type" value="Genomic_DNA"/>
</dbReference>
<sequence length="233" mass="24426">MAMKLDKTMTKKQNRGKQNKAMKSGKTLGRVRTSKTILREACLVWASLNGHQTGSNPRSSRGSGNRESMGEGSLCWRGVTESPPLGVTPGTQNNNNSPGGWGNRGKTGGGTGDQVRAEEVGLDRGAGTDSEALEDLGHGTVADRETLEDLGHGTVADRETLEDLGHGTVVDSGTLEGLGHGAVADSGNLEDLGRGEMADGVTLEQKSTMFDSEEPGAMVGRAGREGSHSRKPW</sequence>
<feature type="region of interest" description="Disordered" evidence="1">
    <location>
        <begin position="49"/>
        <end position="160"/>
    </location>
</feature>